<dbReference type="EMBL" id="CP048000">
    <property type="protein sequence ID" value="QHQ61184.1"/>
    <property type="molecule type" value="Genomic_DNA"/>
</dbReference>
<keyword evidence="2" id="KW-1185">Reference proteome</keyword>
<organism evidence="1 2">
    <name type="scientific">Anaerocolumna sedimenticola</name>
    <dbReference type="NCBI Taxonomy" id="2696063"/>
    <lineage>
        <taxon>Bacteria</taxon>
        <taxon>Bacillati</taxon>
        <taxon>Bacillota</taxon>
        <taxon>Clostridia</taxon>
        <taxon>Lachnospirales</taxon>
        <taxon>Lachnospiraceae</taxon>
        <taxon>Anaerocolumna</taxon>
    </lineage>
</organism>
<dbReference type="AlphaFoldDB" id="A0A6P1TJ79"/>
<evidence type="ECO:0000313" key="2">
    <source>
        <dbReference type="Proteomes" id="UP000464314"/>
    </source>
</evidence>
<dbReference type="SUPFAM" id="SSF46689">
    <property type="entry name" value="Homeodomain-like"/>
    <property type="match status" value="1"/>
</dbReference>
<dbReference type="InterPro" id="IPR052411">
    <property type="entry name" value="c-mor_Regulatory_Protein"/>
</dbReference>
<evidence type="ECO:0000313" key="1">
    <source>
        <dbReference type="EMBL" id="QHQ61184.1"/>
    </source>
</evidence>
<dbReference type="KEGG" id="anr:Ana3638_10700"/>
<reference evidence="1 2" key="1">
    <citation type="submission" date="2020-01" db="EMBL/GenBank/DDBJ databases">
        <title>Genome analysis of Anaerocolumna sp. CBA3638.</title>
        <authorList>
            <person name="Kim J."/>
            <person name="Roh S.W."/>
        </authorList>
    </citation>
    <scope>NUCLEOTIDE SEQUENCE [LARGE SCALE GENOMIC DNA]</scope>
    <source>
        <strain evidence="1 2">CBA3638</strain>
    </source>
</reference>
<protein>
    <recommendedName>
        <fullName evidence="3">Mor transcription activator domain-containing protein</fullName>
    </recommendedName>
</protein>
<dbReference type="Proteomes" id="UP000464314">
    <property type="component" value="Chromosome"/>
</dbReference>
<dbReference type="Gene3D" id="1.10.10.60">
    <property type="entry name" value="Homeodomain-like"/>
    <property type="match status" value="1"/>
</dbReference>
<evidence type="ECO:0008006" key="3">
    <source>
        <dbReference type="Google" id="ProtNLM"/>
    </source>
</evidence>
<dbReference type="PANTHER" id="PTHR37812:SF1">
    <property type="entry name" value="MU-LIKE PROPHAGE FLUMU PROTEIN C"/>
    <property type="match status" value="1"/>
</dbReference>
<proteinExistence type="predicted"/>
<sequence>MSYLKAETVLPQEVLELIQEYIDGGYLYIPRKSNNRKSWGEKTNSKLWIKKRNSEIYTRYINGLKITELANQYFLSEKSIQRIVLQEKRNNE</sequence>
<dbReference type="RefSeq" id="WP_161838011.1">
    <property type="nucleotide sequence ID" value="NZ_CP048000.1"/>
</dbReference>
<gene>
    <name evidence="1" type="ORF">Ana3638_10700</name>
</gene>
<name>A0A6P1TJ79_9FIRM</name>
<dbReference type="InterPro" id="IPR009057">
    <property type="entry name" value="Homeodomain-like_sf"/>
</dbReference>
<dbReference type="InterPro" id="IPR049739">
    <property type="entry name" value="YraL-like"/>
</dbReference>
<accession>A0A6P1TJ79</accession>
<dbReference type="NCBIfam" id="NF040785">
    <property type="entry name" value="CD3324_fam"/>
    <property type="match status" value="1"/>
</dbReference>
<dbReference type="PANTHER" id="PTHR37812">
    <property type="entry name" value="MU-LIKE PROPHAGE FLUMU PROTEIN C"/>
    <property type="match status" value="1"/>
</dbReference>